<dbReference type="CDD" id="cd18805">
    <property type="entry name" value="SF2_C_suv3"/>
    <property type="match status" value="1"/>
</dbReference>
<accession>A0A3N4IBC0</accession>
<keyword evidence="6 14" id="KW-0378">Hydrolase</keyword>
<comment type="cofactor">
    <cofactor evidence="1">
        <name>Mn(2+)</name>
        <dbReference type="ChEBI" id="CHEBI:29035"/>
    </cofactor>
</comment>
<dbReference type="CDD" id="cd17913">
    <property type="entry name" value="DEXQc_Suv3"/>
    <property type="match status" value="1"/>
</dbReference>
<feature type="region of interest" description="Disordered" evidence="12">
    <location>
        <begin position="66"/>
        <end position="91"/>
    </location>
</feature>
<sequence>MALVPQKVLLSKSTCLLCSFAGLAVARRTLLRPRIPALVAGAARFQPLQTVRFRSGSQTKSAKAKRAAYTPKFAAGTGPPPSPRWLGGRKPNIGRGANQWEDRIERNAEVALAINAGLKELEDPRDELPYFRDHFNISPAELKAQFGYFADAVREEVLAQDPKSHSRTYAKYVPAIPGKGEFRRAFDSGPEQVRELLCTAFMQTVQPREQDTGSLSRHSYADLTNPHEWYRGARMMKRKVFLHVGPTNSGKTYRALKRLEECGGSGAYAGPLRLLAHEIYERFNAKGIQCNLVTGEEMRTESEFAPMTSSTIEMMSCSKPYKVAVIDEIQKIGDKERGWAWTQAVLGVQAEELHLCGEDRTVELIKRLCKLTGDELHISRYERLGPLAVEKESLRSDPTKVRAGDCIVAFSRKRLFELKKVLENTTGKKCAIIYGKLPPETRSQQAQLFNDPDNDYDFLVASDAIGMGLNLSVKRIIFDDMSKFNGKEMVTLEPSDVRQIAGRAGRYKVAPSRTLDINKAEAEGLVIPGKGLPQTPLPPTPSIGYVTTLHSEDFRALKSGMGTPPSDIRSAGLLPTAKMVEWYSALCPSEWKFSTILENMYRSLSTSSLFFICDLEKTISCAKSIDDIEGLSHADRLTVCMAPVNVSNKPELEKNYKQMIRQIAAGQVGSILQLEDFDIDFVDLASHRGGMIVPNNENLLKLETIHETVSVWLWLHYRFPFTLIYPETAFKIKEECEARISTVLEDINRSKKELTKKRWKASAAQKVSEEVNEEIEREFESKRGAASAEVLDMPIATGTQAEVLSTAA</sequence>
<comment type="catalytic activity">
    <reaction evidence="11">
        <text>ATP + H2O = ADP + phosphate + H(+)</text>
        <dbReference type="Rhea" id="RHEA:13065"/>
        <dbReference type="ChEBI" id="CHEBI:15377"/>
        <dbReference type="ChEBI" id="CHEBI:15378"/>
        <dbReference type="ChEBI" id="CHEBI:30616"/>
        <dbReference type="ChEBI" id="CHEBI:43474"/>
        <dbReference type="ChEBI" id="CHEBI:456216"/>
        <dbReference type="EC" id="3.6.4.13"/>
    </reaction>
</comment>
<dbReference type="GO" id="GO:0003724">
    <property type="term" value="F:RNA helicase activity"/>
    <property type="evidence" value="ECO:0007669"/>
    <property type="project" value="UniProtKB-EC"/>
</dbReference>
<name>A0A3N4IBC0_ASCIM</name>
<dbReference type="Gene3D" id="1.20.58.1080">
    <property type="match status" value="1"/>
</dbReference>
<organism evidence="14 15">
    <name type="scientific">Ascobolus immersus RN42</name>
    <dbReference type="NCBI Taxonomy" id="1160509"/>
    <lineage>
        <taxon>Eukaryota</taxon>
        <taxon>Fungi</taxon>
        <taxon>Dikarya</taxon>
        <taxon>Ascomycota</taxon>
        <taxon>Pezizomycotina</taxon>
        <taxon>Pezizomycetes</taxon>
        <taxon>Pezizales</taxon>
        <taxon>Ascobolaceae</taxon>
        <taxon>Ascobolus</taxon>
    </lineage>
</organism>
<gene>
    <name evidence="14" type="ORF">BJ508DRAFT_413910</name>
</gene>
<feature type="domain" description="Helicase C-terminal" evidence="13">
    <location>
        <begin position="393"/>
        <end position="543"/>
    </location>
</feature>
<evidence type="ECO:0000256" key="3">
    <source>
        <dbReference type="ARBA" id="ARBA00004173"/>
    </source>
</evidence>
<comment type="cofactor">
    <cofactor evidence="2">
        <name>Mg(2+)</name>
        <dbReference type="ChEBI" id="CHEBI:18420"/>
    </cofactor>
</comment>
<dbReference type="PROSITE" id="PS51194">
    <property type="entry name" value="HELICASE_CTER"/>
    <property type="match status" value="1"/>
</dbReference>
<keyword evidence="5" id="KW-0547">Nucleotide-binding</keyword>
<dbReference type="GO" id="GO:0005524">
    <property type="term" value="F:ATP binding"/>
    <property type="evidence" value="ECO:0007669"/>
    <property type="project" value="UniProtKB-KW"/>
</dbReference>
<dbReference type="PANTHER" id="PTHR12131">
    <property type="entry name" value="ATP-DEPENDENT RNA AND DNA HELICASE"/>
    <property type="match status" value="1"/>
</dbReference>
<keyword evidence="8" id="KW-0067">ATP-binding</keyword>
<dbReference type="InterPro" id="IPR044774">
    <property type="entry name" value="Suv3_DEXQc"/>
</dbReference>
<evidence type="ECO:0000313" key="14">
    <source>
        <dbReference type="EMBL" id="RPA82746.1"/>
    </source>
</evidence>
<dbReference type="GO" id="GO:0000965">
    <property type="term" value="P:mitochondrial RNA 3'-end processing"/>
    <property type="evidence" value="ECO:0007669"/>
    <property type="project" value="TreeGrafter"/>
</dbReference>
<dbReference type="FunFam" id="3.40.50.300:FF:000269">
    <property type="entry name" value="ATP-dependent RNA helicase SUPV3L1, mitochondrial"/>
    <property type="match status" value="1"/>
</dbReference>
<protein>
    <recommendedName>
        <fullName evidence="4">RNA helicase</fullName>
        <ecNumber evidence="4">3.6.4.13</ecNumber>
    </recommendedName>
</protein>
<dbReference type="GO" id="GO:0045025">
    <property type="term" value="C:mitochondrial degradosome"/>
    <property type="evidence" value="ECO:0007669"/>
    <property type="project" value="TreeGrafter"/>
</dbReference>
<dbReference type="InterPro" id="IPR050699">
    <property type="entry name" value="RNA-DNA_Helicase"/>
</dbReference>
<reference evidence="14 15" key="1">
    <citation type="journal article" date="2018" name="Nat. Ecol. Evol.">
        <title>Pezizomycetes genomes reveal the molecular basis of ectomycorrhizal truffle lifestyle.</title>
        <authorList>
            <person name="Murat C."/>
            <person name="Payen T."/>
            <person name="Noel B."/>
            <person name="Kuo A."/>
            <person name="Morin E."/>
            <person name="Chen J."/>
            <person name="Kohler A."/>
            <person name="Krizsan K."/>
            <person name="Balestrini R."/>
            <person name="Da Silva C."/>
            <person name="Montanini B."/>
            <person name="Hainaut M."/>
            <person name="Levati E."/>
            <person name="Barry K.W."/>
            <person name="Belfiori B."/>
            <person name="Cichocki N."/>
            <person name="Clum A."/>
            <person name="Dockter R.B."/>
            <person name="Fauchery L."/>
            <person name="Guy J."/>
            <person name="Iotti M."/>
            <person name="Le Tacon F."/>
            <person name="Lindquist E.A."/>
            <person name="Lipzen A."/>
            <person name="Malagnac F."/>
            <person name="Mello A."/>
            <person name="Molinier V."/>
            <person name="Miyauchi S."/>
            <person name="Poulain J."/>
            <person name="Riccioni C."/>
            <person name="Rubini A."/>
            <person name="Sitrit Y."/>
            <person name="Splivallo R."/>
            <person name="Traeger S."/>
            <person name="Wang M."/>
            <person name="Zifcakova L."/>
            <person name="Wipf D."/>
            <person name="Zambonelli A."/>
            <person name="Paolocci F."/>
            <person name="Nowrousian M."/>
            <person name="Ottonello S."/>
            <person name="Baldrian P."/>
            <person name="Spatafora J.W."/>
            <person name="Henrissat B."/>
            <person name="Nagy L.G."/>
            <person name="Aury J.M."/>
            <person name="Wincker P."/>
            <person name="Grigoriev I.V."/>
            <person name="Bonfante P."/>
            <person name="Martin F.M."/>
        </authorList>
    </citation>
    <scope>NUCLEOTIDE SEQUENCE [LARGE SCALE GENOMIC DNA]</scope>
    <source>
        <strain evidence="14 15">RN42</strain>
    </source>
</reference>
<evidence type="ECO:0000256" key="10">
    <source>
        <dbReference type="ARBA" id="ARBA00023128"/>
    </source>
</evidence>
<dbReference type="Pfam" id="PF22527">
    <property type="entry name" value="DEXQc_Suv3"/>
    <property type="match status" value="1"/>
</dbReference>
<comment type="subcellular location">
    <subcellularLocation>
        <location evidence="3">Mitochondrion</location>
    </subcellularLocation>
</comment>
<keyword evidence="9" id="KW-0809">Transit peptide</keyword>
<evidence type="ECO:0000256" key="12">
    <source>
        <dbReference type="SAM" id="MobiDB-lite"/>
    </source>
</evidence>
<dbReference type="STRING" id="1160509.A0A3N4IBC0"/>
<dbReference type="Pfam" id="PF00271">
    <property type="entry name" value="Helicase_C"/>
    <property type="match status" value="1"/>
</dbReference>
<dbReference type="Pfam" id="PF12513">
    <property type="entry name" value="SUV3_C"/>
    <property type="match status" value="1"/>
</dbReference>
<keyword evidence="10" id="KW-0496">Mitochondrion</keyword>
<dbReference type="EC" id="3.6.4.13" evidence="4"/>
<dbReference type="InterPro" id="IPR022192">
    <property type="entry name" value="SUV3_C"/>
</dbReference>
<evidence type="ECO:0000256" key="5">
    <source>
        <dbReference type="ARBA" id="ARBA00022741"/>
    </source>
</evidence>
<evidence type="ECO:0000256" key="9">
    <source>
        <dbReference type="ARBA" id="ARBA00022946"/>
    </source>
</evidence>
<evidence type="ECO:0000256" key="11">
    <source>
        <dbReference type="ARBA" id="ARBA00047984"/>
    </source>
</evidence>
<dbReference type="PANTHER" id="PTHR12131:SF1">
    <property type="entry name" value="ATP-DEPENDENT RNA HELICASE SUPV3L1, MITOCHONDRIAL-RELATED"/>
    <property type="match status" value="1"/>
</dbReference>
<evidence type="ECO:0000259" key="13">
    <source>
        <dbReference type="PROSITE" id="PS51194"/>
    </source>
</evidence>
<dbReference type="Gene3D" id="1.20.272.40">
    <property type="match status" value="1"/>
</dbReference>
<evidence type="ECO:0000256" key="4">
    <source>
        <dbReference type="ARBA" id="ARBA00012552"/>
    </source>
</evidence>
<dbReference type="EMBL" id="ML119669">
    <property type="protein sequence ID" value="RPA82746.1"/>
    <property type="molecule type" value="Genomic_DNA"/>
</dbReference>
<dbReference type="InterPro" id="IPR055206">
    <property type="entry name" value="DEXQc_SUV3"/>
</dbReference>
<dbReference type="Proteomes" id="UP000275078">
    <property type="component" value="Unassembled WGS sequence"/>
</dbReference>
<dbReference type="Gene3D" id="3.40.50.300">
    <property type="entry name" value="P-loop containing nucleotide triphosphate hydrolases"/>
    <property type="match status" value="2"/>
</dbReference>
<evidence type="ECO:0000256" key="7">
    <source>
        <dbReference type="ARBA" id="ARBA00022806"/>
    </source>
</evidence>
<dbReference type="SUPFAM" id="SSF52540">
    <property type="entry name" value="P-loop containing nucleoside triphosphate hydrolases"/>
    <property type="match status" value="1"/>
</dbReference>
<evidence type="ECO:0000256" key="8">
    <source>
        <dbReference type="ARBA" id="ARBA00022840"/>
    </source>
</evidence>
<dbReference type="AlphaFoldDB" id="A0A3N4IBC0"/>
<dbReference type="OrthoDB" id="6692397at2759"/>
<evidence type="ECO:0000256" key="1">
    <source>
        <dbReference type="ARBA" id="ARBA00001936"/>
    </source>
</evidence>
<proteinExistence type="predicted"/>
<keyword evidence="7" id="KW-0347">Helicase</keyword>
<evidence type="ECO:0000313" key="15">
    <source>
        <dbReference type="Proteomes" id="UP000275078"/>
    </source>
</evidence>
<dbReference type="InterPro" id="IPR001650">
    <property type="entry name" value="Helicase_C-like"/>
</dbReference>
<dbReference type="SMART" id="SM00490">
    <property type="entry name" value="HELICc"/>
    <property type="match status" value="1"/>
</dbReference>
<keyword evidence="15" id="KW-1185">Reference proteome</keyword>
<dbReference type="InterPro" id="IPR041082">
    <property type="entry name" value="Suv3_C_1"/>
</dbReference>
<evidence type="ECO:0000256" key="6">
    <source>
        <dbReference type="ARBA" id="ARBA00022801"/>
    </source>
</evidence>
<evidence type="ECO:0000256" key="2">
    <source>
        <dbReference type="ARBA" id="ARBA00001946"/>
    </source>
</evidence>
<dbReference type="GO" id="GO:0016787">
    <property type="term" value="F:hydrolase activity"/>
    <property type="evidence" value="ECO:0007669"/>
    <property type="project" value="UniProtKB-KW"/>
</dbReference>
<dbReference type="Pfam" id="PF18147">
    <property type="entry name" value="Suv3_C_1"/>
    <property type="match status" value="1"/>
</dbReference>
<dbReference type="InterPro" id="IPR027417">
    <property type="entry name" value="P-loop_NTPase"/>
</dbReference>